<feature type="region of interest" description="Disordered" evidence="1">
    <location>
        <begin position="180"/>
        <end position="199"/>
    </location>
</feature>
<organism evidence="2 3">
    <name type="scientific">Mycena maculata</name>
    <dbReference type="NCBI Taxonomy" id="230809"/>
    <lineage>
        <taxon>Eukaryota</taxon>
        <taxon>Fungi</taxon>
        <taxon>Dikarya</taxon>
        <taxon>Basidiomycota</taxon>
        <taxon>Agaricomycotina</taxon>
        <taxon>Agaricomycetes</taxon>
        <taxon>Agaricomycetidae</taxon>
        <taxon>Agaricales</taxon>
        <taxon>Marasmiineae</taxon>
        <taxon>Mycenaceae</taxon>
        <taxon>Mycena</taxon>
    </lineage>
</organism>
<evidence type="ECO:0000313" key="3">
    <source>
        <dbReference type="Proteomes" id="UP001215280"/>
    </source>
</evidence>
<keyword evidence="3" id="KW-1185">Reference proteome</keyword>
<comment type="caution">
    <text evidence="2">The sequence shown here is derived from an EMBL/GenBank/DDBJ whole genome shotgun (WGS) entry which is preliminary data.</text>
</comment>
<evidence type="ECO:0000256" key="1">
    <source>
        <dbReference type="SAM" id="MobiDB-lite"/>
    </source>
</evidence>
<reference evidence="2" key="1">
    <citation type="submission" date="2023-03" db="EMBL/GenBank/DDBJ databases">
        <title>Massive genome expansion in bonnet fungi (Mycena s.s.) driven by repeated elements and novel gene families across ecological guilds.</title>
        <authorList>
            <consortium name="Lawrence Berkeley National Laboratory"/>
            <person name="Harder C.B."/>
            <person name="Miyauchi S."/>
            <person name="Viragh M."/>
            <person name="Kuo A."/>
            <person name="Thoen E."/>
            <person name="Andreopoulos B."/>
            <person name="Lu D."/>
            <person name="Skrede I."/>
            <person name="Drula E."/>
            <person name="Henrissat B."/>
            <person name="Morin E."/>
            <person name="Kohler A."/>
            <person name="Barry K."/>
            <person name="LaButti K."/>
            <person name="Morin E."/>
            <person name="Salamov A."/>
            <person name="Lipzen A."/>
            <person name="Mereny Z."/>
            <person name="Hegedus B."/>
            <person name="Baldrian P."/>
            <person name="Stursova M."/>
            <person name="Weitz H."/>
            <person name="Taylor A."/>
            <person name="Grigoriev I.V."/>
            <person name="Nagy L.G."/>
            <person name="Martin F."/>
            <person name="Kauserud H."/>
        </authorList>
    </citation>
    <scope>NUCLEOTIDE SEQUENCE</scope>
    <source>
        <strain evidence="2">CBHHK188m</strain>
    </source>
</reference>
<gene>
    <name evidence="2" type="ORF">DFH07DRAFT_962292</name>
</gene>
<dbReference type="AlphaFoldDB" id="A0AAD7IQP6"/>
<dbReference type="Proteomes" id="UP001215280">
    <property type="component" value="Unassembled WGS sequence"/>
</dbReference>
<evidence type="ECO:0000313" key="2">
    <source>
        <dbReference type="EMBL" id="KAJ7748212.1"/>
    </source>
</evidence>
<sequence length="295" mass="32599">MASRPIPVVSRITDSRAAFYDNKRGHSSNLISLDLPNPFTDLTLPLLEVPYTALTTLQLADRWPTRPSNLRKLFKQFPNLLHFSHCGHNGGETIMEGISILRAPPLHSLLLRGNPRLLNFLTIPTLKHLQVALWNDLGPAHVAAFTSRSGCHSSHLTIDAAGVRDTASYKSPCSPLFSHHSSPRDPISLPRTGQAPPSVPTLLITDETERETYNQFLAVLRARPTRARAELHLRPRHGGLCAHRIDVHVSTPTFDFHLGGQEDDVLGDLGRSGHGCYYYDAILLLAVLISSWGDT</sequence>
<protein>
    <submittedName>
        <fullName evidence="2">Uncharacterized protein</fullName>
    </submittedName>
</protein>
<name>A0AAD7IQP6_9AGAR</name>
<dbReference type="EMBL" id="JARJLG010000091">
    <property type="protein sequence ID" value="KAJ7748212.1"/>
    <property type="molecule type" value="Genomic_DNA"/>
</dbReference>
<accession>A0AAD7IQP6</accession>
<proteinExistence type="predicted"/>